<dbReference type="Proteomes" id="UP000270834">
    <property type="component" value="Unassembled WGS sequence"/>
</dbReference>
<dbReference type="EMBL" id="RBSQ01000585">
    <property type="protein sequence ID" value="RMS55345.1"/>
    <property type="molecule type" value="Genomic_DNA"/>
</dbReference>
<dbReference type="RefSeq" id="WP_119561231.1">
    <property type="nucleotide sequence ID" value="NZ_CP101911.1"/>
</dbReference>
<sequence length="408" mass="45897">MALSLIRSLTASAARNISALKRDAKRLQKHSQLVFGTEYPLKVCQHAVAVSRGFRSLADVEHLEQRLGINKDAPFWTIRSRNDVHQGVLEALYSLDLEYTENGPIVFIGEQKHSALPALVLFLEQMSFKKRPGLILVETEALSIQDTAIFDAVKKLEIEETLDKFRSLDLRDRNLPVSLSTESRCWISAIIDVLPKDIQKEIRDKGLAHHLEISAYEHAKSRNQVFGSPDFPCIPFYSVKSAFYQLTTGSYSPPWMDDVSYGEMPKIDRQRQALEKESEKVVLPLIETLESRNFGVGVSCDHESQWRPYIVIFSRNDPASEVLAGVVRSYFSWKQDRDHRSPALYISDGETPYAPEFLTFGDHTAIVNGATEIPSGDGPGEFYGYKNSLKVIGTSDGIQFMGKRVPLG</sequence>
<proteinExistence type="predicted"/>
<dbReference type="AlphaFoldDB" id="A0A3M5DZ30"/>
<gene>
    <name evidence="1" type="ORF">ALP65_200018</name>
</gene>
<reference evidence="1 2" key="1">
    <citation type="submission" date="2018-08" db="EMBL/GenBank/DDBJ databases">
        <title>Recombination of ecologically and evolutionarily significant loci maintains genetic cohesion in the Pseudomonas syringae species complex.</title>
        <authorList>
            <person name="Dillon M."/>
            <person name="Thakur S."/>
            <person name="Almeida R.N.D."/>
            <person name="Weir B.S."/>
            <person name="Guttman D.S."/>
        </authorList>
    </citation>
    <scope>NUCLEOTIDE SEQUENCE [LARGE SCALE GENOMIC DNA]</scope>
    <source>
        <strain evidence="1 2">ICMP 7846</strain>
    </source>
</reference>
<evidence type="ECO:0000313" key="1">
    <source>
        <dbReference type="EMBL" id="RMS55345.1"/>
    </source>
</evidence>
<protein>
    <submittedName>
        <fullName evidence="1">Uncharacterized protein</fullName>
    </submittedName>
</protein>
<organism evidence="1 2">
    <name type="scientific">Pseudomonas aeruginosa</name>
    <dbReference type="NCBI Taxonomy" id="287"/>
    <lineage>
        <taxon>Bacteria</taxon>
        <taxon>Pseudomonadati</taxon>
        <taxon>Pseudomonadota</taxon>
        <taxon>Gammaproteobacteria</taxon>
        <taxon>Pseudomonadales</taxon>
        <taxon>Pseudomonadaceae</taxon>
        <taxon>Pseudomonas</taxon>
    </lineage>
</organism>
<evidence type="ECO:0000313" key="2">
    <source>
        <dbReference type="Proteomes" id="UP000270834"/>
    </source>
</evidence>
<name>A0A3M5DZ30_PSEAI</name>
<accession>A0A3M5DZ30</accession>
<comment type="caution">
    <text evidence="1">The sequence shown here is derived from an EMBL/GenBank/DDBJ whole genome shotgun (WGS) entry which is preliminary data.</text>
</comment>